<feature type="compositionally biased region" description="Basic and acidic residues" evidence="1">
    <location>
        <begin position="190"/>
        <end position="207"/>
    </location>
</feature>
<dbReference type="GeneID" id="37020344"/>
<dbReference type="PANTHER" id="PTHR13586">
    <property type="entry name" value="SCD6 PROTEIN-RELATED"/>
    <property type="match status" value="1"/>
</dbReference>
<feature type="compositionally biased region" description="Low complexity" evidence="1">
    <location>
        <begin position="245"/>
        <end position="255"/>
    </location>
</feature>
<organism evidence="4 5">
    <name type="scientific">Meira miltonrushii</name>
    <dbReference type="NCBI Taxonomy" id="1280837"/>
    <lineage>
        <taxon>Eukaryota</taxon>
        <taxon>Fungi</taxon>
        <taxon>Dikarya</taxon>
        <taxon>Basidiomycota</taxon>
        <taxon>Ustilaginomycotina</taxon>
        <taxon>Exobasidiomycetes</taxon>
        <taxon>Exobasidiales</taxon>
        <taxon>Brachybasidiaceae</taxon>
        <taxon>Meira</taxon>
    </lineage>
</organism>
<protein>
    <submittedName>
        <fullName evidence="4">Uncharacterized protein</fullName>
    </submittedName>
</protein>
<evidence type="ECO:0000259" key="2">
    <source>
        <dbReference type="PROSITE" id="PS51512"/>
    </source>
</evidence>
<dbReference type="EMBL" id="KZ819603">
    <property type="protein sequence ID" value="PWN34704.1"/>
    <property type="molecule type" value="Genomic_DNA"/>
</dbReference>
<dbReference type="InterPro" id="IPR010920">
    <property type="entry name" value="LSM_dom_sf"/>
</dbReference>
<dbReference type="CDD" id="cd01736">
    <property type="entry name" value="LSm14_N"/>
    <property type="match status" value="1"/>
</dbReference>
<feature type="compositionally biased region" description="Low complexity" evidence="1">
    <location>
        <begin position="107"/>
        <end position="124"/>
    </location>
</feature>
<feature type="compositionally biased region" description="Basic and acidic residues" evidence="1">
    <location>
        <begin position="394"/>
        <end position="406"/>
    </location>
</feature>
<name>A0A316VBM4_9BASI</name>
<feature type="domain" description="Sm" evidence="3">
    <location>
        <begin position="5"/>
        <end position="93"/>
    </location>
</feature>
<proteinExistence type="predicted"/>
<dbReference type="PANTHER" id="PTHR13586:SF0">
    <property type="entry name" value="TRAILER HITCH, ISOFORM H"/>
    <property type="match status" value="1"/>
</dbReference>
<dbReference type="PROSITE" id="PS52002">
    <property type="entry name" value="SM"/>
    <property type="match status" value="1"/>
</dbReference>
<reference evidence="4 5" key="1">
    <citation type="journal article" date="2018" name="Mol. Biol. Evol.">
        <title>Broad Genomic Sampling Reveals a Smut Pathogenic Ancestry of the Fungal Clade Ustilaginomycotina.</title>
        <authorList>
            <person name="Kijpornyongpan T."/>
            <person name="Mondo S.J."/>
            <person name="Barry K."/>
            <person name="Sandor L."/>
            <person name="Lee J."/>
            <person name="Lipzen A."/>
            <person name="Pangilinan J."/>
            <person name="LaButti K."/>
            <person name="Hainaut M."/>
            <person name="Henrissat B."/>
            <person name="Grigoriev I.V."/>
            <person name="Spatafora J.W."/>
            <person name="Aime M.C."/>
        </authorList>
    </citation>
    <scope>NUCLEOTIDE SEQUENCE [LARGE SCALE GENOMIC DNA]</scope>
    <source>
        <strain evidence="4 5">MCA 3882</strain>
    </source>
</reference>
<evidence type="ECO:0000259" key="3">
    <source>
        <dbReference type="PROSITE" id="PS52002"/>
    </source>
</evidence>
<dbReference type="InterPro" id="IPR025762">
    <property type="entry name" value="DFDF"/>
</dbReference>
<evidence type="ECO:0000313" key="5">
    <source>
        <dbReference type="Proteomes" id="UP000245771"/>
    </source>
</evidence>
<dbReference type="GO" id="GO:0033962">
    <property type="term" value="P:P-body assembly"/>
    <property type="evidence" value="ECO:0007669"/>
    <property type="project" value="TreeGrafter"/>
</dbReference>
<dbReference type="GO" id="GO:0003729">
    <property type="term" value="F:mRNA binding"/>
    <property type="evidence" value="ECO:0007669"/>
    <property type="project" value="TreeGrafter"/>
</dbReference>
<dbReference type="InParanoid" id="A0A316VBM4"/>
<dbReference type="GO" id="GO:0000932">
    <property type="term" value="C:P-body"/>
    <property type="evidence" value="ECO:0007669"/>
    <property type="project" value="TreeGrafter"/>
</dbReference>
<dbReference type="InterPro" id="IPR025609">
    <property type="entry name" value="Lsm14-like_N"/>
</dbReference>
<accession>A0A316VBM4</accession>
<sequence>MAAAGMAGGASNFIGSLISLISKSDIRYQGFLAQIDAEEATIALEKVRSWGTEGRLVQQGRPSSEELPPNDNVYESIVFRAADVKDLKIDDPNPQRNAPAPPPQLPHDPAIMNNGPSGPYGAPYGRPPPPGQGYPGPQFGAAPPPNVPYGAPGFPPYARPPPPQNLQPPQPALQSGPKAQQQSPAPPAKAAEKKDEGSTDAVAEHLSRLNVAGSANLPKNGTNGKADSASPANKAHPNLPAIPRAAAAAAAAAGAQERHGSGGRNVPGSGGRQRGPQSSVFDNPVGRRGNGPVEVPDTDFDFDASNAKFAKQPKANGDEAEKEEEGEGQTDVLSSIPPPSEGKSFYDKSSFFDSISNEVTERQEGQQNRQGAGEQQGHFGGRGGGRGGRGGGRGRADRLAEERRNMDTFGEVGSFGGGPRGRGRGRGRGGRGRGGRGRGDGFRGGRGGQAATFS</sequence>
<dbReference type="AlphaFoldDB" id="A0A316VBM4"/>
<feature type="compositionally biased region" description="Gly residues" evidence="1">
    <location>
        <begin position="262"/>
        <end position="273"/>
    </location>
</feature>
<dbReference type="Pfam" id="PF12701">
    <property type="entry name" value="LSM14"/>
    <property type="match status" value="1"/>
</dbReference>
<dbReference type="SMART" id="SM01199">
    <property type="entry name" value="FDF"/>
    <property type="match status" value="1"/>
</dbReference>
<feature type="compositionally biased region" description="Gly residues" evidence="1">
    <location>
        <begin position="378"/>
        <end position="393"/>
    </location>
</feature>
<dbReference type="SUPFAM" id="SSF50182">
    <property type="entry name" value="Sm-like ribonucleoproteins"/>
    <property type="match status" value="1"/>
</dbReference>
<feature type="compositionally biased region" description="Low complexity" evidence="1">
    <location>
        <begin position="347"/>
        <end position="356"/>
    </location>
</feature>
<dbReference type="RefSeq" id="XP_025355006.1">
    <property type="nucleotide sequence ID" value="XM_025498563.1"/>
</dbReference>
<evidence type="ECO:0000256" key="1">
    <source>
        <dbReference type="SAM" id="MobiDB-lite"/>
    </source>
</evidence>
<dbReference type="GO" id="GO:0034063">
    <property type="term" value="P:stress granule assembly"/>
    <property type="evidence" value="ECO:0007669"/>
    <property type="project" value="TreeGrafter"/>
</dbReference>
<feature type="domain" description="DFDF" evidence="2">
    <location>
        <begin position="288"/>
        <end position="324"/>
    </location>
</feature>
<keyword evidence="5" id="KW-1185">Reference proteome</keyword>
<dbReference type="Proteomes" id="UP000245771">
    <property type="component" value="Unassembled WGS sequence"/>
</dbReference>
<dbReference type="PROSITE" id="PS51512">
    <property type="entry name" value="DFDF"/>
    <property type="match status" value="1"/>
</dbReference>
<dbReference type="STRING" id="1280837.A0A316VBM4"/>
<evidence type="ECO:0000313" key="4">
    <source>
        <dbReference type="EMBL" id="PWN34704.1"/>
    </source>
</evidence>
<feature type="compositionally biased region" description="Acidic residues" evidence="1">
    <location>
        <begin position="318"/>
        <end position="328"/>
    </location>
</feature>
<feature type="compositionally biased region" description="Low complexity" evidence="1">
    <location>
        <begin position="172"/>
        <end position="183"/>
    </location>
</feature>
<feature type="region of interest" description="Disordered" evidence="1">
    <location>
        <begin position="88"/>
        <end position="454"/>
    </location>
</feature>
<dbReference type="SMART" id="SM01271">
    <property type="entry name" value="LSM14"/>
    <property type="match status" value="1"/>
</dbReference>
<gene>
    <name evidence="4" type="ORF">FA14DRAFT_160195</name>
</gene>
<dbReference type="Gene3D" id="2.30.30.100">
    <property type="match status" value="1"/>
</dbReference>
<dbReference type="OrthoDB" id="21539at2759"/>
<feature type="compositionally biased region" description="Basic residues" evidence="1">
    <location>
        <begin position="421"/>
        <end position="436"/>
    </location>
</feature>
<dbReference type="InterPro" id="IPR019050">
    <property type="entry name" value="FDF_dom"/>
</dbReference>
<dbReference type="Pfam" id="PF09532">
    <property type="entry name" value="FDF"/>
    <property type="match status" value="1"/>
</dbReference>
<dbReference type="InterPro" id="IPR047575">
    <property type="entry name" value="Sm"/>
</dbReference>
<feature type="compositionally biased region" description="Pro residues" evidence="1">
    <location>
        <begin position="142"/>
        <end position="171"/>
    </location>
</feature>